<keyword evidence="7" id="KW-1185">Reference proteome</keyword>
<keyword evidence="3" id="KW-1133">Transmembrane helix</keyword>
<accession>A0A8R1Z0G0</accession>
<evidence type="ECO:0000256" key="1">
    <source>
        <dbReference type="ARBA" id="ARBA00004141"/>
    </source>
</evidence>
<dbReference type="PANTHER" id="PTHR31357">
    <property type="entry name" value="SERPENTINE RECEPTOR CLASS ALPHA-10"/>
    <property type="match status" value="1"/>
</dbReference>
<evidence type="ECO:0000256" key="3">
    <source>
        <dbReference type="ARBA" id="ARBA00022989"/>
    </source>
</evidence>
<dbReference type="InterPro" id="IPR051080">
    <property type="entry name" value="Nematode_rcpt-like_serp_alpha"/>
</dbReference>
<dbReference type="GO" id="GO:0016020">
    <property type="term" value="C:membrane"/>
    <property type="evidence" value="ECO:0007669"/>
    <property type="project" value="UniProtKB-SubCell"/>
</dbReference>
<evidence type="ECO:0000313" key="7">
    <source>
        <dbReference type="Proteomes" id="UP000005239"/>
    </source>
</evidence>
<comment type="subcellular location">
    <subcellularLocation>
        <location evidence="1">Membrane</location>
        <topology evidence="1">Multi-pass membrane protein</topology>
    </subcellularLocation>
</comment>
<comment type="similarity">
    <text evidence="5">Belongs to the nematode receptor-like protein sra family.</text>
</comment>
<protein>
    <submittedName>
        <fullName evidence="6">Uncharacterized protein</fullName>
    </submittedName>
</protein>
<dbReference type="Proteomes" id="UP000005239">
    <property type="component" value="Unassembled WGS sequence"/>
</dbReference>
<organism evidence="6 7">
    <name type="scientific">Pristionchus pacificus</name>
    <name type="common">Parasitic nematode worm</name>
    <dbReference type="NCBI Taxonomy" id="54126"/>
    <lineage>
        <taxon>Eukaryota</taxon>
        <taxon>Metazoa</taxon>
        <taxon>Ecdysozoa</taxon>
        <taxon>Nematoda</taxon>
        <taxon>Chromadorea</taxon>
        <taxon>Rhabditida</taxon>
        <taxon>Rhabditina</taxon>
        <taxon>Diplogasteromorpha</taxon>
        <taxon>Diplogasteroidea</taxon>
        <taxon>Neodiplogasteridae</taxon>
        <taxon>Pristionchus</taxon>
    </lineage>
</organism>
<reference evidence="6" key="2">
    <citation type="submission" date="2022-06" db="UniProtKB">
        <authorList>
            <consortium name="EnsemblMetazoa"/>
        </authorList>
    </citation>
    <scope>IDENTIFICATION</scope>
    <source>
        <strain evidence="6">PS312</strain>
    </source>
</reference>
<sequence length="321" mass="36604">MTIATAQFNFTIRFSSNLSDASTFVAITICVSLCSILLVVYIWVYHLGRTILDRLSIVRAQAKKYSKISAIQWFTKTIFMNIFVYSFGIVVVQAAHVIARLTAATPCDEEIPKVLCVFRMIAAAISPSFVLLHVSITIQQALSTFRVSLRTQSIVARSCIFAAYCYVALYGYFVFRNEPLSGRTQLCSSFTVNSELYLIISLNLMMALEIVNLTFAIFLVVHNKKILKNERSSYSLSRTFLRMQNLYTMAPYIPVLALHAFVHFIVPYYCLIAPLAFLIMIKLGRFRRQGHMRNMIAPMQQSNAQEVYFNNLKEAWNKPLN</sequence>
<dbReference type="GO" id="GO:0050907">
    <property type="term" value="P:detection of chemical stimulus involved in sensory perception"/>
    <property type="evidence" value="ECO:0000318"/>
    <property type="project" value="GO_Central"/>
</dbReference>
<dbReference type="EnsemblMetazoa" id="PPA42459.1">
    <property type="protein sequence ID" value="PPA42459.1"/>
    <property type="gene ID" value="WBGene00280828"/>
</dbReference>
<evidence type="ECO:0000256" key="4">
    <source>
        <dbReference type="ARBA" id="ARBA00023136"/>
    </source>
</evidence>
<keyword evidence="4" id="KW-0472">Membrane</keyword>
<dbReference type="AlphaFoldDB" id="A0A2A6D2A3"/>
<gene>
    <name evidence="6" type="primary">WBGene00280828</name>
</gene>
<evidence type="ECO:0000256" key="5">
    <source>
        <dbReference type="ARBA" id="ARBA00037994"/>
    </source>
</evidence>
<name>A0A2A6D2A3_PRIPA</name>
<keyword evidence="2" id="KW-0812">Transmembrane</keyword>
<evidence type="ECO:0000256" key="2">
    <source>
        <dbReference type="ARBA" id="ARBA00022692"/>
    </source>
</evidence>
<dbReference type="GO" id="GO:0004984">
    <property type="term" value="F:olfactory receptor activity"/>
    <property type="evidence" value="ECO:0000318"/>
    <property type="project" value="GO_Central"/>
</dbReference>
<evidence type="ECO:0000313" key="6">
    <source>
        <dbReference type="EnsemblMetazoa" id="PPA42459.1"/>
    </source>
</evidence>
<accession>A0A2A6D2A3</accession>
<dbReference type="PANTHER" id="PTHR31357:SF5">
    <property type="entry name" value="SERPENTINE RECEPTOR CLASS ALPHA-1-RELATED"/>
    <property type="match status" value="1"/>
</dbReference>
<proteinExistence type="inferred from homology"/>
<reference evidence="7" key="1">
    <citation type="journal article" date="2008" name="Nat. Genet.">
        <title>The Pristionchus pacificus genome provides a unique perspective on nematode lifestyle and parasitism.</title>
        <authorList>
            <person name="Dieterich C."/>
            <person name="Clifton S.W."/>
            <person name="Schuster L.N."/>
            <person name="Chinwalla A."/>
            <person name="Delehaunty K."/>
            <person name="Dinkelacker I."/>
            <person name="Fulton L."/>
            <person name="Fulton R."/>
            <person name="Godfrey J."/>
            <person name="Minx P."/>
            <person name="Mitreva M."/>
            <person name="Roeseler W."/>
            <person name="Tian H."/>
            <person name="Witte H."/>
            <person name="Yang S.P."/>
            <person name="Wilson R.K."/>
            <person name="Sommer R.J."/>
        </authorList>
    </citation>
    <scope>NUCLEOTIDE SEQUENCE [LARGE SCALE GENOMIC DNA]</scope>
    <source>
        <strain evidence="7">PS312</strain>
    </source>
</reference>